<evidence type="ECO:0000313" key="5">
    <source>
        <dbReference type="EMBL" id="CAK9153105.1"/>
    </source>
</evidence>
<comment type="caution">
    <text evidence="5">The sequence shown here is derived from an EMBL/GenBank/DDBJ whole genome shotgun (WGS) entry which is preliminary data.</text>
</comment>
<keyword evidence="3" id="KW-0472">Membrane</keyword>
<comment type="subcellular location">
    <subcellularLocation>
        <location evidence="1">Endomembrane system</location>
    </subcellularLocation>
</comment>
<dbReference type="PANTHER" id="PTHR12447:SF35">
    <property type="entry name" value="ANKYRIN REPEAT FAMILY PROTEIN"/>
    <property type="match status" value="1"/>
</dbReference>
<evidence type="ECO:0000256" key="2">
    <source>
        <dbReference type="ARBA" id="ARBA00022737"/>
    </source>
</evidence>
<dbReference type="Proteomes" id="UP001642360">
    <property type="component" value="Unassembled WGS sequence"/>
</dbReference>
<proteinExistence type="predicted"/>
<dbReference type="InterPro" id="IPR021832">
    <property type="entry name" value="ANKRD13"/>
</dbReference>
<reference evidence="5 6" key="1">
    <citation type="submission" date="2024-02" db="EMBL/GenBank/DDBJ databases">
        <authorList>
            <person name="Vignale AGUSTIN F."/>
            <person name="Sosa J E."/>
            <person name="Modenutti C."/>
        </authorList>
    </citation>
    <scope>NUCLEOTIDE SEQUENCE [LARGE SCALE GENOMIC DNA]</scope>
</reference>
<evidence type="ECO:0000313" key="6">
    <source>
        <dbReference type="Proteomes" id="UP001642360"/>
    </source>
</evidence>
<dbReference type="AlphaFoldDB" id="A0ABC8SBB9"/>
<evidence type="ECO:0000256" key="3">
    <source>
        <dbReference type="ARBA" id="ARBA00023136"/>
    </source>
</evidence>
<sequence>MAEETCFMREHHPMSGYNGSYCRCVDLDDSGLKMLHDLKSQSKFLLRTVAIPVVPTIRVLVTFTKFEELEPLDEFSTPPSSPTASGRVSPAVMQSTSSSWFQWMKTPYRLPSSSTVSASSRIENIQDPFAIPPDYTWITAEAKKRKLQEKSKSKKGKRQSVA</sequence>
<evidence type="ECO:0000259" key="4">
    <source>
        <dbReference type="Pfam" id="PF11904"/>
    </source>
</evidence>
<dbReference type="EMBL" id="CAUOFW020002348">
    <property type="protein sequence ID" value="CAK9153105.1"/>
    <property type="molecule type" value="Genomic_DNA"/>
</dbReference>
<accession>A0ABC8SBB9</accession>
<organism evidence="5 6">
    <name type="scientific">Ilex paraguariensis</name>
    <name type="common">yerba mate</name>
    <dbReference type="NCBI Taxonomy" id="185542"/>
    <lineage>
        <taxon>Eukaryota</taxon>
        <taxon>Viridiplantae</taxon>
        <taxon>Streptophyta</taxon>
        <taxon>Embryophyta</taxon>
        <taxon>Tracheophyta</taxon>
        <taxon>Spermatophyta</taxon>
        <taxon>Magnoliopsida</taxon>
        <taxon>eudicotyledons</taxon>
        <taxon>Gunneridae</taxon>
        <taxon>Pentapetalae</taxon>
        <taxon>asterids</taxon>
        <taxon>campanulids</taxon>
        <taxon>Aquifoliales</taxon>
        <taxon>Aquifoliaceae</taxon>
        <taxon>Ilex</taxon>
    </lineage>
</organism>
<evidence type="ECO:0000256" key="1">
    <source>
        <dbReference type="ARBA" id="ARBA00004308"/>
    </source>
</evidence>
<name>A0ABC8SBB9_9AQUA</name>
<keyword evidence="6" id="KW-1185">Reference proteome</keyword>
<dbReference type="GO" id="GO:0012505">
    <property type="term" value="C:endomembrane system"/>
    <property type="evidence" value="ECO:0007669"/>
    <property type="project" value="UniProtKB-SubCell"/>
</dbReference>
<gene>
    <name evidence="5" type="ORF">ILEXP_LOCUS21355</name>
</gene>
<dbReference type="PANTHER" id="PTHR12447">
    <property type="entry name" value="ANKYRIN REPEAT DOMAIN-CONTAINING PROTEIN 13"/>
    <property type="match status" value="1"/>
</dbReference>
<protein>
    <recommendedName>
        <fullName evidence="4">Ankyrin repeat domain-containing protein</fullName>
    </recommendedName>
</protein>
<dbReference type="InterPro" id="IPR055285">
    <property type="entry name" value="ANKRD13_C"/>
</dbReference>
<feature type="domain" description="Ankyrin repeat" evidence="4">
    <location>
        <begin position="49"/>
        <end position="136"/>
    </location>
</feature>
<keyword evidence="2" id="KW-0677">Repeat</keyword>
<dbReference type="Pfam" id="PF11904">
    <property type="entry name" value="ANKRD13_C"/>
    <property type="match status" value="1"/>
</dbReference>